<dbReference type="STRING" id="1210089.GCA_001613165_05519"/>
<dbReference type="GO" id="GO:0003677">
    <property type="term" value="F:DNA binding"/>
    <property type="evidence" value="ECO:0007669"/>
    <property type="project" value="UniProtKB-KW"/>
</dbReference>
<dbReference type="InterPro" id="IPR036388">
    <property type="entry name" value="WH-like_DNA-bd_sf"/>
</dbReference>
<keyword evidence="4" id="KW-0010">Activator</keyword>
<accession>A0A370H4Z8</accession>
<reference evidence="7 8" key="1">
    <citation type="submission" date="2018-07" db="EMBL/GenBank/DDBJ databases">
        <title>Genomic Encyclopedia of Type Strains, Phase IV (KMG-IV): sequencing the most valuable type-strain genomes for metagenomic binning, comparative biology and taxonomic classification.</title>
        <authorList>
            <person name="Goeker M."/>
        </authorList>
    </citation>
    <scope>NUCLEOTIDE SEQUENCE [LARGE SCALE GENOMIC DNA]</scope>
    <source>
        <strain evidence="7 8">DSM 44952</strain>
    </source>
</reference>
<keyword evidence="3 7" id="KW-0238">DNA-binding</keyword>
<gene>
    <name evidence="7" type="ORF">DFR68_10528</name>
</gene>
<organism evidence="7 8">
    <name type="scientific">Nocardia mexicana</name>
    <dbReference type="NCBI Taxonomy" id="279262"/>
    <lineage>
        <taxon>Bacteria</taxon>
        <taxon>Bacillati</taxon>
        <taxon>Actinomycetota</taxon>
        <taxon>Actinomycetes</taxon>
        <taxon>Mycobacteriales</taxon>
        <taxon>Nocardiaceae</taxon>
        <taxon>Nocardia</taxon>
    </lineage>
</organism>
<dbReference type="Gene3D" id="1.10.10.10">
    <property type="entry name" value="Winged helix-like DNA-binding domain superfamily/Winged helix DNA-binding domain"/>
    <property type="match status" value="1"/>
</dbReference>
<dbReference type="SUPFAM" id="SSF53850">
    <property type="entry name" value="Periplasmic binding protein-like II"/>
    <property type="match status" value="1"/>
</dbReference>
<dbReference type="Pfam" id="PF00126">
    <property type="entry name" value="HTH_1"/>
    <property type="match status" value="1"/>
</dbReference>
<dbReference type="RefSeq" id="WP_068025985.1">
    <property type="nucleotide sequence ID" value="NZ_QQAZ01000005.1"/>
</dbReference>
<name>A0A370H4Z8_9NOCA</name>
<evidence type="ECO:0000313" key="8">
    <source>
        <dbReference type="Proteomes" id="UP000255355"/>
    </source>
</evidence>
<evidence type="ECO:0000256" key="2">
    <source>
        <dbReference type="ARBA" id="ARBA00023015"/>
    </source>
</evidence>
<comment type="similarity">
    <text evidence="1">Belongs to the LysR transcriptional regulatory family.</text>
</comment>
<comment type="caution">
    <text evidence="7">The sequence shown here is derived from an EMBL/GenBank/DDBJ whole genome shotgun (WGS) entry which is preliminary data.</text>
</comment>
<keyword evidence="8" id="KW-1185">Reference proteome</keyword>
<dbReference type="PROSITE" id="PS50931">
    <property type="entry name" value="HTH_LYSR"/>
    <property type="match status" value="1"/>
</dbReference>
<protein>
    <submittedName>
        <fullName evidence="7">DNA-binding transcriptional LysR family regulator</fullName>
    </submittedName>
</protein>
<dbReference type="Gene3D" id="3.40.190.10">
    <property type="entry name" value="Periplasmic binding protein-like II"/>
    <property type="match status" value="2"/>
</dbReference>
<dbReference type="InterPro" id="IPR036390">
    <property type="entry name" value="WH_DNA-bd_sf"/>
</dbReference>
<evidence type="ECO:0000256" key="4">
    <source>
        <dbReference type="ARBA" id="ARBA00023159"/>
    </source>
</evidence>
<evidence type="ECO:0000256" key="3">
    <source>
        <dbReference type="ARBA" id="ARBA00023125"/>
    </source>
</evidence>
<keyword evidence="5" id="KW-0804">Transcription</keyword>
<dbReference type="GO" id="GO:0032993">
    <property type="term" value="C:protein-DNA complex"/>
    <property type="evidence" value="ECO:0007669"/>
    <property type="project" value="TreeGrafter"/>
</dbReference>
<dbReference type="OrthoDB" id="3828349at2"/>
<feature type="domain" description="HTH lysR-type" evidence="6">
    <location>
        <begin position="1"/>
        <end position="60"/>
    </location>
</feature>
<dbReference type="SUPFAM" id="SSF46785">
    <property type="entry name" value="Winged helix' DNA-binding domain"/>
    <property type="match status" value="1"/>
</dbReference>
<dbReference type="InterPro" id="IPR005119">
    <property type="entry name" value="LysR_subst-bd"/>
</dbReference>
<keyword evidence="2" id="KW-0805">Transcription regulation</keyword>
<dbReference type="InterPro" id="IPR000847">
    <property type="entry name" value="LysR_HTH_N"/>
</dbReference>
<dbReference type="EMBL" id="QQAZ01000005">
    <property type="protein sequence ID" value="RDI50552.1"/>
    <property type="molecule type" value="Genomic_DNA"/>
</dbReference>
<sequence>MDLDPASVRAFVAAFDEGQFSHAAAVLGLSQQAVSKRIAKLEAQLGAALFDRVPAGIAPTAAGVRLLPHARSLLAVAEAAVAAVREQPRPLRVAIQGERQGAFEQMRFYLDHNLESDTEIVISNVSVTSRDMLVSGRADAAFARPHGGPHPLPPEIAAAPAYLDAAHLLVGKDHPLARRSSVPLRELGDMTVWIPGAAIPSEWADFYRELSEFCGVTIDTTPKSRQSGGDGAGGDGITAMLDLIAASDSLATVSGDNFRNPWHPRIRRLPIVDPTPAYPHALLWSTTNTHPGLPHLVDYFRDNYNNDLAADCWIPAPDRPLFCPLVSRQ</sequence>
<proteinExistence type="inferred from homology"/>
<dbReference type="Pfam" id="PF03466">
    <property type="entry name" value="LysR_substrate"/>
    <property type="match status" value="1"/>
</dbReference>
<evidence type="ECO:0000256" key="5">
    <source>
        <dbReference type="ARBA" id="ARBA00023163"/>
    </source>
</evidence>
<dbReference type="PRINTS" id="PR00039">
    <property type="entry name" value="HTHLYSR"/>
</dbReference>
<evidence type="ECO:0000256" key="1">
    <source>
        <dbReference type="ARBA" id="ARBA00009437"/>
    </source>
</evidence>
<dbReference type="PANTHER" id="PTHR30346">
    <property type="entry name" value="TRANSCRIPTIONAL DUAL REGULATOR HCAR-RELATED"/>
    <property type="match status" value="1"/>
</dbReference>
<dbReference type="GO" id="GO:0003700">
    <property type="term" value="F:DNA-binding transcription factor activity"/>
    <property type="evidence" value="ECO:0007669"/>
    <property type="project" value="InterPro"/>
</dbReference>
<dbReference type="PANTHER" id="PTHR30346:SF0">
    <property type="entry name" value="HCA OPERON TRANSCRIPTIONAL ACTIVATOR HCAR"/>
    <property type="match status" value="1"/>
</dbReference>
<evidence type="ECO:0000313" key="7">
    <source>
        <dbReference type="EMBL" id="RDI50552.1"/>
    </source>
</evidence>
<dbReference type="Proteomes" id="UP000255355">
    <property type="component" value="Unassembled WGS sequence"/>
</dbReference>
<dbReference type="AlphaFoldDB" id="A0A370H4Z8"/>
<evidence type="ECO:0000259" key="6">
    <source>
        <dbReference type="PROSITE" id="PS50931"/>
    </source>
</evidence>